<evidence type="ECO:0000313" key="1">
    <source>
        <dbReference type="EMBL" id="GAL37354.1"/>
    </source>
</evidence>
<dbReference type="Proteomes" id="UP000029224">
    <property type="component" value="Unassembled WGS sequence"/>
</dbReference>
<accession>A0A090TEZ2</accession>
<reference evidence="1 2" key="1">
    <citation type="submission" date="2014-09" db="EMBL/GenBank/DDBJ databases">
        <title>Vibrio maritimus JCM 19240. (C210) whole genome shotgun sequence.</title>
        <authorList>
            <person name="Sawabe T."/>
            <person name="Meirelles P."/>
            <person name="Nakanishi M."/>
            <person name="Sayaka M."/>
            <person name="Hattori M."/>
            <person name="Ohkuma M."/>
        </authorList>
    </citation>
    <scope>NUCLEOTIDE SEQUENCE [LARGE SCALE GENOMIC DNA]</scope>
    <source>
        <strain evidence="1 2">JCM 19240</strain>
    </source>
</reference>
<sequence>MVCPMMSPISGDGWCCSSSDHKATIWLSGSLFDGEGLVRF</sequence>
<proteinExistence type="predicted"/>
<protein>
    <submittedName>
        <fullName evidence="1">Uncharacterized protein</fullName>
    </submittedName>
</protein>
<comment type="caution">
    <text evidence="1">The sequence shown here is derived from an EMBL/GenBank/DDBJ whole genome shotgun (WGS) entry which is preliminary data.</text>
</comment>
<evidence type="ECO:0000313" key="2">
    <source>
        <dbReference type="Proteomes" id="UP000029224"/>
    </source>
</evidence>
<reference evidence="1 2" key="2">
    <citation type="submission" date="2014-09" db="EMBL/GenBank/DDBJ databases">
        <authorList>
            <consortium name="NBRP consortium"/>
            <person name="Sawabe T."/>
            <person name="Meirelles P."/>
            <person name="Nakanishi M."/>
            <person name="Sayaka M."/>
            <person name="Hattori M."/>
            <person name="Ohkuma M."/>
        </authorList>
    </citation>
    <scope>NUCLEOTIDE SEQUENCE [LARGE SCALE GENOMIC DNA]</scope>
    <source>
        <strain evidence="1 2">JCM 19240</strain>
    </source>
</reference>
<name>A0A090TEZ2_9VIBR</name>
<dbReference type="AlphaFoldDB" id="A0A090TEZ2"/>
<organism evidence="1 2">
    <name type="scientific">Vibrio maritimus</name>
    <dbReference type="NCBI Taxonomy" id="990268"/>
    <lineage>
        <taxon>Bacteria</taxon>
        <taxon>Pseudomonadati</taxon>
        <taxon>Pseudomonadota</taxon>
        <taxon>Gammaproteobacteria</taxon>
        <taxon>Vibrionales</taxon>
        <taxon>Vibrionaceae</taxon>
        <taxon>Vibrio</taxon>
    </lineage>
</organism>
<dbReference type="EMBL" id="BBMT01000016">
    <property type="protein sequence ID" value="GAL37354.1"/>
    <property type="molecule type" value="Genomic_DNA"/>
</dbReference>
<gene>
    <name evidence="1" type="ORF">JCM19240_3216</name>
</gene>
<keyword evidence="2" id="KW-1185">Reference proteome</keyword>